<gene>
    <name evidence="2" type="ORF">NX720_06065</name>
</gene>
<dbReference type="RefSeq" id="WP_262600078.1">
    <property type="nucleotide sequence ID" value="NZ_CP103300.1"/>
</dbReference>
<dbReference type="EMBL" id="CP103300">
    <property type="protein sequence ID" value="UYM17482.1"/>
    <property type="molecule type" value="Genomic_DNA"/>
</dbReference>
<protein>
    <recommendedName>
        <fullName evidence="1">Putative adhesin Stv domain-containing protein</fullName>
    </recommendedName>
</protein>
<dbReference type="InterPro" id="IPR049002">
    <property type="entry name" value="Stv"/>
</dbReference>
<dbReference type="Pfam" id="PF21527">
    <property type="entry name" value="Stv"/>
    <property type="match status" value="1"/>
</dbReference>
<accession>A0ABY6GXI6</accession>
<evidence type="ECO:0000313" key="2">
    <source>
        <dbReference type="EMBL" id="UYM17482.1"/>
    </source>
</evidence>
<reference evidence="2" key="1">
    <citation type="submission" date="2022-10" db="EMBL/GenBank/DDBJ databases">
        <title>Completed Genome Sequence of two octocoral isolated bacterium, Endozoicomonas euniceicola EF212T and Endozoicomonas gorgoniicola PS125T.</title>
        <authorList>
            <person name="Chiou Y.-J."/>
            <person name="Chen Y.-H."/>
        </authorList>
    </citation>
    <scope>NUCLEOTIDE SEQUENCE</scope>
    <source>
        <strain evidence="2">EF212</strain>
    </source>
</reference>
<proteinExistence type="predicted"/>
<feature type="domain" description="Putative adhesin Stv" evidence="1">
    <location>
        <begin position="15"/>
        <end position="160"/>
    </location>
</feature>
<name>A0ABY6GXI6_9GAMM</name>
<evidence type="ECO:0000313" key="3">
    <source>
        <dbReference type="Proteomes" id="UP001163255"/>
    </source>
</evidence>
<keyword evidence="3" id="KW-1185">Reference proteome</keyword>
<evidence type="ECO:0000259" key="1">
    <source>
        <dbReference type="Pfam" id="PF21527"/>
    </source>
</evidence>
<dbReference type="Proteomes" id="UP001163255">
    <property type="component" value="Chromosome"/>
</dbReference>
<sequence length="209" mass="24072">MATVQNLIINAGAGFTAQPAPYSSMFRVPNGLRLFFYCSHDTNMVPDVTSPVPIMQGSLNAYEVITEGNPCFNYCLGNEEEYWQKVNWPGIGTGLHSWPDRHDVNNAILYADRKERLQTGEDLPEDIFDFLIPVPRVTLEKLLNDINRRYPHYRDIHCLFNRKKHAPETLRYVRGKLGDWELIELETYEKEHEGWVFIEINDAKGGRGA</sequence>
<organism evidence="2 3">
    <name type="scientific">Endozoicomonas euniceicola</name>
    <dbReference type="NCBI Taxonomy" id="1234143"/>
    <lineage>
        <taxon>Bacteria</taxon>
        <taxon>Pseudomonadati</taxon>
        <taxon>Pseudomonadota</taxon>
        <taxon>Gammaproteobacteria</taxon>
        <taxon>Oceanospirillales</taxon>
        <taxon>Endozoicomonadaceae</taxon>
        <taxon>Endozoicomonas</taxon>
    </lineage>
</organism>